<organism evidence="1 2">
    <name type="scientific">Echinococcus granulosus</name>
    <name type="common">Hydatid tapeworm</name>
    <dbReference type="NCBI Taxonomy" id="6210"/>
    <lineage>
        <taxon>Eukaryota</taxon>
        <taxon>Metazoa</taxon>
        <taxon>Spiralia</taxon>
        <taxon>Lophotrochozoa</taxon>
        <taxon>Platyhelminthes</taxon>
        <taxon>Cestoda</taxon>
        <taxon>Eucestoda</taxon>
        <taxon>Cyclophyllidea</taxon>
        <taxon>Taeniidae</taxon>
        <taxon>Echinococcus</taxon>
        <taxon>Echinococcus granulosus group</taxon>
    </lineage>
</organism>
<dbReference type="Proteomes" id="UP000019149">
    <property type="component" value="Unassembled WGS sequence"/>
</dbReference>
<sequence length="148" mass="16893">MLSFISLQQPTPENIIFSAYHCTINLIFLSNAHLYLKLKEHNEQLLSTHLQSNYGFYLTSIEIMESDLFRPVCLLLQTLEDSRHRGGVNEDAEQCVVTTQNKKSNLKVPPYNPLHDLIGLPPITDASTNVPPSGLNDPYVWNQYTRIH</sequence>
<dbReference type="KEGG" id="egl:EGR_02108"/>
<name>W6V8Z7_ECHGR</name>
<accession>W6V8Z7</accession>
<protein>
    <submittedName>
        <fullName evidence="1">Uncharacterized protein</fullName>
    </submittedName>
</protein>
<gene>
    <name evidence="1" type="ORF">EGR_02108</name>
</gene>
<evidence type="ECO:0000313" key="2">
    <source>
        <dbReference type="Proteomes" id="UP000019149"/>
    </source>
</evidence>
<proteinExistence type="predicted"/>
<dbReference type="CTD" id="36337823"/>
<reference evidence="1 2" key="1">
    <citation type="journal article" date="2013" name="Nat. Genet.">
        <title>The genome of the hydatid tapeworm Echinococcus granulosus.</title>
        <authorList>
            <person name="Zheng H."/>
            <person name="Zhang W."/>
            <person name="Zhang L."/>
            <person name="Zhang Z."/>
            <person name="Li J."/>
            <person name="Lu G."/>
            <person name="Zhu Y."/>
            <person name="Wang Y."/>
            <person name="Huang Y."/>
            <person name="Liu J."/>
            <person name="Kang H."/>
            <person name="Chen J."/>
            <person name="Wang L."/>
            <person name="Chen A."/>
            <person name="Yu S."/>
            <person name="Gao Z."/>
            <person name="Jin L."/>
            <person name="Gu W."/>
            <person name="Wang Z."/>
            <person name="Zhao L."/>
            <person name="Shi B."/>
            <person name="Wen H."/>
            <person name="Lin R."/>
            <person name="Jones M.K."/>
            <person name="Brejova B."/>
            <person name="Vinar T."/>
            <person name="Zhao G."/>
            <person name="McManus D.P."/>
            <person name="Chen Z."/>
            <person name="Zhou Y."/>
            <person name="Wang S."/>
        </authorList>
    </citation>
    <scope>NUCLEOTIDE SEQUENCE [LARGE SCALE GENOMIC DNA]</scope>
</reference>
<evidence type="ECO:0000313" key="1">
    <source>
        <dbReference type="EMBL" id="EUB63014.1"/>
    </source>
</evidence>
<dbReference type="RefSeq" id="XP_024354210.1">
    <property type="nucleotide sequence ID" value="XM_024491357.1"/>
</dbReference>
<keyword evidence="2" id="KW-1185">Reference proteome</keyword>
<dbReference type="GeneID" id="36337823"/>
<dbReference type="AlphaFoldDB" id="W6V8Z7"/>
<dbReference type="EMBL" id="APAU02000009">
    <property type="protein sequence ID" value="EUB63014.1"/>
    <property type="molecule type" value="Genomic_DNA"/>
</dbReference>
<comment type="caution">
    <text evidence="1">The sequence shown here is derived from an EMBL/GenBank/DDBJ whole genome shotgun (WGS) entry which is preliminary data.</text>
</comment>